<organism evidence="2">
    <name type="scientific">bioreactor metagenome</name>
    <dbReference type="NCBI Taxonomy" id="1076179"/>
    <lineage>
        <taxon>unclassified sequences</taxon>
        <taxon>metagenomes</taxon>
        <taxon>ecological metagenomes</taxon>
    </lineage>
</organism>
<sequence length="91" mass="10549">MEMNVIIILYISYNELEGLDMKKLNNYINFGLILNVIGIISHRFNLLPSFIQGLCIGLGLTLIFIGMYDQNHNLDKFRNYKKNILNKILGK</sequence>
<comment type="caution">
    <text evidence="2">The sequence shown here is derived from an EMBL/GenBank/DDBJ whole genome shotgun (WGS) entry which is preliminary data.</text>
</comment>
<keyword evidence="1" id="KW-0812">Transmembrane</keyword>
<protein>
    <submittedName>
        <fullName evidence="2">Uncharacterized protein</fullName>
    </submittedName>
</protein>
<proteinExistence type="predicted"/>
<dbReference type="EMBL" id="VSSQ01029415">
    <property type="protein sequence ID" value="MPM79549.1"/>
    <property type="molecule type" value="Genomic_DNA"/>
</dbReference>
<evidence type="ECO:0000313" key="2">
    <source>
        <dbReference type="EMBL" id="MPM79549.1"/>
    </source>
</evidence>
<reference evidence="2" key="1">
    <citation type="submission" date="2019-08" db="EMBL/GenBank/DDBJ databases">
        <authorList>
            <person name="Kucharzyk K."/>
            <person name="Murdoch R.W."/>
            <person name="Higgins S."/>
            <person name="Loffler F."/>
        </authorList>
    </citation>
    <scope>NUCLEOTIDE SEQUENCE</scope>
</reference>
<gene>
    <name evidence="2" type="ORF">SDC9_126587</name>
</gene>
<keyword evidence="1" id="KW-1133">Transmembrane helix</keyword>
<feature type="transmembrane region" description="Helical" evidence="1">
    <location>
        <begin position="50"/>
        <end position="68"/>
    </location>
</feature>
<accession>A0A645CRL9</accession>
<dbReference type="AlphaFoldDB" id="A0A645CRL9"/>
<feature type="transmembrane region" description="Helical" evidence="1">
    <location>
        <begin position="27"/>
        <end position="44"/>
    </location>
</feature>
<name>A0A645CRL9_9ZZZZ</name>
<evidence type="ECO:0000256" key="1">
    <source>
        <dbReference type="SAM" id="Phobius"/>
    </source>
</evidence>
<keyword evidence="1" id="KW-0472">Membrane</keyword>